<keyword evidence="1" id="KW-1133">Transmembrane helix</keyword>
<protein>
    <submittedName>
        <fullName evidence="2">Uncharacterized protein</fullName>
    </submittedName>
</protein>
<proteinExistence type="predicted"/>
<organism evidence="2 3">
    <name type="scientific">Micromonas pusilla virus SP1</name>
    <name type="common">MpV-SP1</name>
    <dbReference type="NCBI Taxonomy" id="373996"/>
    <lineage>
        <taxon>Viruses</taxon>
        <taxon>Varidnaviria</taxon>
        <taxon>Bamfordvirae</taxon>
        <taxon>Nucleocytoviricota</taxon>
        <taxon>Megaviricetes</taxon>
        <taxon>Algavirales</taxon>
        <taxon>Phycodnaviridae</taxon>
        <taxon>Prasinovirus</taxon>
        <taxon>Prasinovirus micromonas</taxon>
    </lineage>
</organism>
<evidence type="ECO:0000313" key="3">
    <source>
        <dbReference type="Proteomes" id="UP000232710"/>
    </source>
</evidence>
<gene>
    <name evidence="2" type="ORF">MPXG_00238</name>
</gene>
<sequence length="102" mass="11179">MFKFNRTDRNALTTIVILFFVIVILNIMKKTSAYQPKPIVIEIVNDQSIFDLENRMECVPGSGKEDSPYTKSLTPGGLCGAQKLVGEHASYTIVDGIGGSLI</sequence>
<keyword evidence="3" id="KW-1185">Reference proteome</keyword>
<name>G9E5W7_MPSP1</name>
<organismHost>
    <name type="scientific">Micromonas pusilla</name>
    <name type="common">Picoplanktonic green alga</name>
    <name type="synonym">Chromulina pusilla</name>
    <dbReference type="NCBI Taxonomy" id="38833"/>
</organismHost>
<feature type="transmembrane region" description="Helical" evidence="1">
    <location>
        <begin position="12"/>
        <end position="28"/>
    </location>
</feature>
<accession>G9E5W7</accession>
<keyword evidence="1" id="KW-0812">Transmembrane</keyword>
<dbReference type="Proteomes" id="UP000232710">
    <property type="component" value="Segment"/>
</dbReference>
<evidence type="ECO:0000313" key="2">
    <source>
        <dbReference type="EMBL" id="AET85036.1"/>
    </source>
</evidence>
<keyword evidence="1" id="KW-0472">Membrane</keyword>
<evidence type="ECO:0000256" key="1">
    <source>
        <dbReference type="SAM" id="Phobius"/>
    </source>
</evidence>
<reference evidence="2 3" key="1">
    <citation type="submission" date="2010-12" db="EMBL/GenBank/DDBJ databases">
        <title>The Genome Sequence of Micromonas pusilla virus SP1.</title>
        <authorList>
            <consortium name="The Broad Institute Genome Sequencing Platform"/>
            <person name="Henn M.R."/>
            <person name="Suttle C."/>
            <person name="Winget D."/>
            <person name="Chan A."/>
            <person name="Levin J."/>
            <person name="Malboeuf C."/>
            <person name="Casali M."/>
            <person name="Russ C."/>
            <person name="Lennon N."/>
            <person name="Chapman S.B."/>
            <person name="Erlich R."/>
            <person name="Young S.K."/>
            <person name="Yandava C."/>
            <person name="Zeng Q."/>
            <person name="Alvarado L."/>
            <person name="Anderson S."/>
            <person name="Berlin A."/>
            <person name="Chen Z."/>
            <person name="Freedman E."/>
            <person name="Gellesch M."/>
            <person name="Goldberg J."/>
            <person name="Green L."/>
            <person name="Griggs A."/>
            <person name="Gujja S."/>
            <person name="Heilman E.R."/>
            <person name="Heiman D."/>
            <person name="Hollinger A."/>
            <person name="Howarth C."/>
            <person name="Larson L."/>
            <person name="Mehta T."/>
            <person name="Pearson M."/>
            <person name="Roberts A."/>
            <person name="Ryan E."/>
            <person name="Saif S."/>
            <person name="Shea T."/>
            <person name="Shenoy N."/>
            <person name="Sisk P."/>
            <person name="Stolte C."/>
            <person name="Sykes S."/>
            <person name="White J."/>
            <person name="Haas B."/>
            <person name="Nusbaum C."/>
            <person name="Birren B."/>
        </authorList>
    </citation>
    <scope>NUCLEOTIDE SEQUENCE [LARGE SCALE GENOMIC DNA]</scope>
    <source>
        <strain evidence="2 3">SP1</strain>
    </source>
</reference>
<dbReference type="EMBL" id="JF974320">
    <property type="protein sequence ID" value="AET85036.1"/>
    <property type="molecule type" value="Genomic_DNA"/>
</dbReference>